<dbReference type="STRING" id="1185767.IIF7_12640"/>
<organism evidence="2 3">
    <name type="scientific">Zunongwangia atlantica 22II14-10F7</name>
    <dbReference type="NCBI Taxonomy" id="1185767"/>
    <lineage>
        <taxon>Bacteria</taxon>
        <taxon>Pseudomonadati</taxon>
        <taxon>Bacteroidota</taxon>
        <taxon>Flavobacteriia</taxon>
        <taxon>Flavobacteriales</taxon>
        <taxon>Flavobacteriaceae</taxon>
        <taxon>Zunongwangia</taxon>
    </lineage>
</organism>
<protein>
    <recommendedName>
        <fullName evidence="1">TIR domain-containing protein</fullName>
    </recommendedName>
</protein>
<dbReference type="RefSeq" id="WP_084842070.1">
    <property type="nucleotide sequence ID" value="NZ_ARYN01000011.1"/>
</dbReference>
<dbReference type="AlphaFoldDB" id="A0A1Y1T1R2"/>
<gene>
    <name evidence="2" type="ORF">IIF7_12640</name>
</gene>
<dbReference type="InterPro" id="IPR000157">
    <property type="entry name" value="TIR_dom"/>
</dbReference>
<dbReference type="SUPFAM" id="SSF52200">
    <property type="entry name" value="Toll/Interleukin receptor TIR domain"/>
    <property type="match status" value="1"/>
</dbReference>
<accession>A0A1Y1T1R2</accession>
<evidence type="ECO:0000259" key="1">
    <source>
        <dbReference type="Pfam" id="PF13676"/>
    </source>
</evidence>
<reference evidence="2 3" key="1">
    <citation type="submission" date="2013-04" db="EMBL/GenBank/DDBJ databases">
        <title>Zunongwangia sp. 22II14-10F7 Genome Sequencing.</title>
        <authorList>
            <person name="Lai Q."/>
            <person name="Shao Z."/>
        </authorList>
    </citation>
    <scope>NUCLEOTIDE SEQUENCE [LARGE SCALE GENOMIC DNA]</scope>
    <source>
        <strain evidence="2 3">22II14-10F7</strain>
    </source>
</reference>
<keyword evidence="3" id="KW-1185">Reference proteome</keyword>
<feature type="domain" description="TIR" evidence="1">
    <location>
        <begin position="41"/>
        <end position="136"/>
    </location>
</feature>
<dbReference type="EMBL" id="ARYN01000011">
    <property type="protein sequence ID" value="ORL44961.1"/>
    <property type="molecule type" value="Genomic_DNA"/>
</dbReference>
<proteinExistence type="predicted"/>
<dbReference type="OrthoDB" id="9810385at2"/>
<dbReference type="Proteomes" id="UP000192746">
    <property type="component" value="Unassembled WGS sequence"/>
</dbReference>
<evidence type="ECO:0000313" key="2">
    <source>
        <dbReference type="EMBL" id="ORL44961.1"/>
    </source>
</evidence>
<name>A0A1Y1T1R2_9FLAO</name>
<dbReference type="Pfam" id="PF13676">
    <property type="entry name" value="TIR_2"/>
    <property type="match status" value="1"/>
</dbReference>
<comment type="caution">
    <text evidence="2">The sequence shown here is derived from an EMBL/GenBank/DDBJ whole genome shotgun (WGS) entry which is preliminary data.</text>
</comment>
<dbReference type="InterPro" id="IPR035897">
    <property type="entry name" value="Toll_tir_struct_dom_sf"/>
</dbReference>
<dbReference type="GO" id="GO:0007165">
    <property type="term" value="P:signal transduction"/>
    <property type="evidence" value="ECO:0007669"/>
    <property type="project" value="InterPro"/>
</dbReference>
<evidence type="ECO:0000313" key="3">
    <source>
        <dbReference type="Proteomes" id="UP000192746"/>
    </source>
</evidence>
<sequence>MSFITESQLRNQRRSLKSSYTTLNESLNSFKGENSLFKTKIFLSHKHDERNYLEGAISFLKSYGVDIYVDWLDDGMPKTTSGRTAGRIKQKIKDNHKFILLATERAISSKWCNWELGLGDAAKYINHIAILPIKEDYSDFSGSEYLEIYPYIFNVDYYQYFKGNYRTKGTYVVFPSINGYDKVVPISEWLNNRN</sequence>
<dbReference type="Gene3D" id="3.40.50.10140">
    <property type="entry name" value="Toll/interleukin-1 receptor homology (TIR) domain"/>
    <property type="match status" value="1"/>
</dbReference>